<dbReference type="EMBL" id="METD01000001">
    <property type="protein sequence ID" value="OGB73356.1"/>
    <property type="molecule type" value="Genomic_DNA"/>
</dbReference>
<protein>
    <recommendedName>
        <fullName evidence="1">PEGA domain-containing protein</fullName>
    </recommendedName>
</protein>
<dbReference type="Pfam" id="PF08308">
    <property type="entry name" value="PEGA"/>
    <property type="match status" value="1"/>
</dbReference>
<dbReference type="SUPFAM" id="SSF63825">
    <property type="entry name" value="YWTD domain"/>
    <property type="match status" value="1"/>
</dbReference>
<comment type="caution">
    <text evidence="2">The sequence shown here is derived from an EMBL/GenBank/DDBJ whole genome shotgun (WGS) entry which is preliminary data.</text>
</comment>
<feature type="domain" description="PEGA" evidence="1">
    <location>
        <begin position="47"/>
        <end position="107"/>
    </location>
</feature>
<evidence type="ECO:0000313" key="3">
    <source>
        <dbReference type="Proteomes" id="UP000178085"/>
    </source>
</evidence>
<accession>A0A1F4NPR0</accession>
<dbReference type="AlphaFoldDB" id="A0A1F4NPR0"/>
<evidence type="ECO:0000313" key="2">
    <source>
        <dbReference type="EMBL" id="OGB73356.1"/>
    </source>
</evidence>
<reference evidence="2 3" key="1">
    <citation type="journal article" date="2016" name="Nat. Commun.">
        <title>Thousands of microbial genomes shed light on interconnected biogeochemical processes in an aquifer system.</title>
        <authorList>
            <person name="Anantharaman K."/>
            <person name="Brown C.T."/>
            <person name="Hug L.A."/>
            <person name="Sharon I."/>
            <person name="Castelle C.J."/>
            <person name="Probst A.J."/>
            <person name="Thomas B.C."/>
            <person name="Singh A."/>
            <person name="Wilkins M.J."/>
            <person name="Karaoz U."/>
            <person name="Brodie E.L."/>
            <person name="Williams K.H."/>
            <person name="Hubbard S.S."/>
            <person name="Banfield J.F."/>
        </authorList>
    </citation>
    <scope>NUCLEOTIDE SEQUENCE [LARGE SCALE GENOMIC DNA]</scope>
</reference>
<evidence type="ECO:0000259" key="1">
    <source>
        <dbReference type="Pfam" id="PF08308"/>
    </source>
</evidence>
<sequence>MAYQKNWPTLLAYALAVIGFFVAAAYAVMYATGYRIDFESWTVQKTGVLAITTKPSGATVILNDSQLARKTPFTLRNALPGPYHIKLTLAGYQPYEKDVEVLSSQATEEHNVDLVLAEIKSTTVAEKLTAVLNIDNDIWAFDWNKQFVKIGDPTSPLGFDKMPTNVKTVLTQATGLYLAKKHPNSNDIALGAMVGSKRWLVIADPFGYRGQLFGAPFNQVSAEKLFWIDADRLMLLIGSSIYTIDLNLNQTNLYAKSVTGATYDNGRAYYVTKNSHGQVTLYSDGNLFDDKSAEVAFDNVPVASSHEIMVTPEETIILLTDNRSSRGLWLIDKDPKAKSPEYQLTKLASGVYNTLYDYLNEQLFFVQDKTVSAYDTTKRTTQKLRQFIDTPTLVGKRNESVFIQSQNKFWIGDPSLSNVYEIVSATNTTLLLGSDSKRVWTLKDGQLLEWVLRNPGQGVFGVLPNWVGRVSG</sequence>
<gene>
    <name evidence="2" type="ORF">A3K51_00550</name>
</gene>
<proteinExistence type="predicted"/>
<organism evidence="2 3">
    <name type="scientific">candidate division Kazan bacterium RIFCSPLOWO2_01_FULL_45_19</name>
    <dbReference type="NCBI Taxonomy" id="1798538"/>
    <lineage>
        <taxon>Bacteria</taxon>
        <taxon>Bacteria division Kazan-3B-28</taxon>
    </lineage>
</organism>
<dbReference type="Proteomes" id="UP000178085">
    <property type="component" value="Unassembled WGS sequence"/>
</dbReference>
<name>A0A1F4NPR0_UNCK3</name>
<dbReference type="InterPro" id="IPR013229">
    <property type="entry name" value="PEGA"/>
</dbReference>